<dbReference type="PANTHER" id="PTHR30535:SF34">
    <property type="entry name" value="MOLYBDATE-BINDING PROTEIN MOLA"/>
    <property type="match status" value="1"/>
</dbReference>
<dbReference type="Gene3D" id="3.40.50.1980">
    <property type="entry name" value="Nitrogenase molybdenum iron protein domain"/>
    <property type="match status" value="2"/>
</dbReference>
<dbReference type="InterPro" id="IPR002491">
    <property type="entry name" value="ABC_transptr_periplasmic_BD"/>
</dbReference>
<dbReference type="GO" id="GO:0071281">
    <property type="term" value="P:cellular response to iron ion"/>
    <property type="evidence" value="ECO:0007669"/>
    <property type="project" value="TreeGrafter"/>
</dbReference>
<sequence>MNKALVIVLLLVLFSCKTEKKEQLPRLQTEGPSLIAHAKGFSIRKSGHITLLKVTSPWPGADKGYTYALVPKDKMAQTTLDRDAYDAIVTVPVEKIVVTSTTHIPSLEVLGVGDRLVGFPNTALISSKATRKRIESGQVKELGNNESINTEMLIELNPDVVVGFAINDQNKAYQTVKRSNIPVVYNGDWAEESPLGKAEWIKFFAPFFGLEKKADSLFAGIEKEYAQAKELAANATEKPTVLTGGLYKDVWHVSGGKSWMAQFLEDAQAAYLWAGNNETGGVAVSLESVLAKAEKADFWLNPSMLTSYADMQDANRHYTRFEAFKKRKIYSNVIAKGDTGGLLYYELAPNRPDLVLKDLIHIFHPGLLPDYTPHFFKPLQ</sequence>
<dbReference type="PROSITE" id="PS51257">
    <property type="entry name" value="PROKAR_LIPOPROTEIN"/>
    <property type="match status" value="1"/>
</dbReference>
<dbReference type="Proteomes" id="UP000184543">
    <property type="component" value="Unassembled WGS sequence"/>
</dbReference>
<dbReference type="RefSeq" id="WP_094766649.1">
    <property type="nucleotide sequence ID" value="NZ_FQYU01000002.1"/>
</dbReference>
<reference evidence="3" key="1">
    <citation type="submission" date="2016-11" db="EMBL/GenBank/DDBJ databases">
        <authorList>
            <person name="Varghese N."/>
            <person name="Submissions S."/>
        </authorList>
    </citation>
    <scope>NUCLEOTIDE SEQUENCE [LARGE SCALE GENOMIC DNA]</scope>
    <source>
        <strain evidence="3">DSM 19858</strain>
    </source>
</reference>
<dbReference type="AlphaFoldDB" id="A0A1M6FG39"/>
<protein>
    <submittedName>
        <fullName evidence="2">Iron complex transport system substrate-binding protein</fullName>
    </submittedName>
</protein>
<organism evidence="2 3">
    <name type="scientific">Pseudozobellia thermophila</name>
    <dbReference type="NCBI Taxonomy" id="192903"/>
    <lineage>
        <taxon>Bacteria</taxon>
        <taxon>Pseudomonadati</taxon>
        <taxon>Bacteroidota</taxon>
        <taxon>Flavobacteriia</taxon>
        <taxon>Flavobacteriales</taxon>
        <taxon>Flavobacteriaceae</taxon>
        <taxon>Pseudozobellia</taxon>
    </lineage>
</organism>
<dbReference type="PROSITE" id="PS50983">
    <property type="entry name" value="FE_B12_PBP"/>
    <property type="match status" value="1"/>
</dbReference>
<feature type="domain" description="Fe/B12 periplasmic-binding" evidence="1">
    <location>
        <begin position="95"/>
        <end position="367"/>
    </location>
</feature>
<dbReference type="PANTHER" id="PTHR30535">
    <property type="entry name" value="VITAMIN B12-BINDING PROTEIN"/>
    <property type="match status" value="1"/>
</dbReference>
<dbReference type="STRING" id="192903.SAMN04488513_102419"/>
<accession>A0A1M6FG39</accession>
<evidence type="ECO:0000259" key="1">
    <source>
        <dbReference type="PROSITE" id="PS50983"/>
    </source>
</evidence>
<keyword evidence="3" id="KW-1185">Reference proteome</keyword>
<dbReference type="OrthoDB" id="9812528at2"/>
<dbReference type="Pfam" id="PF01497">
    <property type="entry name" value="Peripla_BP_2"/>
    <property type="match status" value="1"/>
</dbReference>
<name>A0A1M6FG39_9FLAO</name>
<evidence type="ECO:0000313" key="3">
    <source>
        <dbReference type="Proteomes" id="UP000184543"/>
    </source>
</evidence>
<proteinExistence type="predicted"/>
<dbReference type="SUPFAM" id="SSF53807">
    <property type="entry name" value="Helical backbone' metal receptor"/>
    <property type="match status" value="1"/>
</dbReference>
<dbReference type="InterPro" id="IPR050902">
    <property type="entry name" value="ABC_Transporter_SBP"/>
</dbReference>
<evidence type="ECO:0000313" key="2">
    <source>
        <dbReference type="EMBL" id="SHI96635.1"/>
    </source>
</evidence>
<gene>
    <name evidence="2" type="ORF">SAMN04488513_102419</name>
</gene>
<dbReference type="EMBL" id="FQYU01000002">
    <property type="protein sequence ID" value="SHI96635.1"/>
    <property type="molecule type" value="Genomic_DNA"/>
</dbReference>